<protein>
    <submittedName>
        <fullName evidence="5">Ketoacyl reductase</fullName>
    </submittedName>
</protein>
<evidence type="ECO:0000256" key="2">
    <source>
        <dbReference type="ARBA" id="ARBA00023002"/>
    </source>
</evidence>
<dbReference type="InterPro" id="IPR002347">
    <property type="entry name" value="SDR_fam"/>
</dbReference>
<proteinExistence type="inferred from homology"/>
<gene>
    <name evidence="5" type="ORF">Nans01_28640</name>
</gene>
<keyword evidence="2" id="KW-0560">Oxidoreductase</keyword>
<evidence type="ECO:0000256" key="3">
    <source>
        <dbReference type="RuleBase" id="RU000363"/>
    </source>
</evidence>
<dbReference type="Pfam" id="PF00106">
    <property type="entry name" value="adh_short"/>
    <property type="match status" value="1"/>
</dbReference>
<dbReference type="PANTHER" id="PTHR44196">
    <property type="entry name" value="DEHYDROGENASE/REDUCTASE SDR FAMILY MEMBER 7B"/>
    <property type="match status" value="1"/>
</dbReference>
<comment type="similarity">
    <text evidence="1 3">Belongs to the short-chain dehydrogenases/reductases (SDR) family.</text>
</comment>
<dbReference type="GO" id="GO:0016491">
    <property type="term" value="F:oxidoreductase activity"/>
    <property type="evidence" value="ECO:0007669"/>
    <property type="project" value="UniProtKB-KW"/>
</dbReference>
<evidence type="ECO:0000259" key="4">
    <source>
        <dbReference type="SMART" id="SM00822"/>
    </source>
</evidence>
<dbReference type="SUPFAM" id="SSF51735">
    <property type="entry name" value="NAD(P)-binding Rossmann-fold domains"/>
    <property type="match status" value="1"/>
</dbReference>
<feature type="domain" description="Ketoreductase" evidence="4">
    <location>
        <begin position="30"/>
        <end position="226"/>
    </location>
</feature>
<dbReference type="AlphaFoldDB" id="A0A9W6UJH4"/>
<keyword evidence="6" id="KW-1185">Reference proteome</keyword>
<dbReference type="PANTHER" id="PTHR44196:SF1">
    <property type="entry name" value="DEHYDROGENASE_REDUCTASE SDR FAMILY MEMBER 7B"/>
    <property type="match status" value="1"/>
</dbReference>
<dbReference type="GO" id="GO:0016020">
    <property type="term" value="C:membrane"/>
    <property type="evidence" value="ECO:0007669"/>
    <property type="project" value="TreeGrafter"/>
</dbReference>
<evidence type="ECO:0000313" key="5">
    <source>
        <dbReference type="EMBL" id="GLU48513.1"/>
    </source>
</evidence>
<sequence>MRMTTVAVGAAAVAAAALVKAYRMTDLRGKVVLVTGGSRGLGLLLARELGAQGCRVAVCARDENELKRAVRDLEVRGTRALGLPCDVRDPDQARAAVAEAAAHFGQLDIVVNNAGVIQAAPLDAVDIDDFDNAMRTMFWASLHVAQAARPHLRHGGTLVTITSVGGVVSPPHLLPYACAKSAQVALSEGLDAELAAEGIRVLTVVPGLMRTGSHRRASFAGNPGAEYAWFAVAAGLPVLSTDAKRAARRTVAAIRSGRHHLVLTPLARTALVAHGVAPAATQGVLRAVHRMLPRPGGEGAVSGLEAGPRADRWGARLLTALNDRASRRFNQYPAPGETPAG</sequence>
<dbReference type="CDD" id="cd05233">
    <property type="entry name" value="SDR_c"/>
    <property type="match status" value="1"/>
</dbReference>
<dbReference type="InterPro" id="IPR036291">
    <property type="entry name" value="NAD(P)-bd_dom_sf"/>
</dbReference>
<dbReference type="SMART" id="SM00822">
    <property type="entry name" value="PKS_KR"/>
    <property type="match status" value="1"/>
</dbReference>
<comment type="caution">
    <text evidence="5">The sequence shown here is derived from an EMBL/GenBank/DDBJ whole genome shotgun (WGS) entry which is preliminary data.</text>
</comment>
<dbReference type="PRINTS" id="PR00081">
    <property type="entry name" value="GDHRDH"/>
</dbReference>
<dbReference type="PRINTS" id="PR00080">
    <property type="entry name" value="SDRFAMILY"/>
</dbReference>
<dbReference type="Gene3D" id="3.40.50.720">
    <property type="entry name" value="NAD(P)-binding Rossmann-like Domain"/>
    <property type="match status" value="1"/>
</dbReference>
<organism evidence="5 6">
    <name type="scientific">Nocardiopsis ansamitocini</name>
    <dbReference type="NCBI Taxonomy" id="1670832"/>
    <lineage>
        <taxon>Bacteria</taxon>
        <taxon>Bacillati</taxon>
        <taxon>Actinomycetota</taxon>
        <taxon>Actinomycetes</taxon>
        <taxon>Streptosporangiales</taxon>
        <taxon>Nocardiopsidaceae</taxon>
        <taxon>Nocardiopsis</taxon>
    </lineage>
</organism>
<accession>A0A9W6UJH4</accession>
<reference evidence="5" key="1">
    <citation type="submission" date="2023-02" db="EMBL/GenBank/DDBJ databases">
        <title>Nocardiopsis ansamitocini NBRC 112285.</title>
        <authorList>
            <person name="Ichikawa N."/>
            <person name="Sato H."/>
            <person name="Tonouchi N."/>
        </authorList>
    </citation>
    <scope>NUCLEOTIDE SEQUENCE</scope>
    <source>
        <strain evidence="5">NBRC 112285</strain>
    </source>
</reference>
<evidence type="ECO:0000313" key="6">
    <source>
        <dbReference type="Proteomes" id="UP001165092"/>
    </source>
</evidence>
<dbReference type="EMBL" id="BSQG01000004">
    <property type="protein sequence ID" value="GLU48513.1"/>
    <property type="molecule type" value="Genomic_DNA"/>
</dbReference>
<evidence type="ECO:0000256" key="1">
    <source>
        <dbReference type="ARBA" id="ARBA00006484"/>
    </source>
</evidence>
<dbReference type="Proteomes" id="UP001165092">
    <property type="component" value="Unassembled WGS sequence"/>
</dbReference>
<dbReference type="InterPro" id="IPR057326">
    <property type="entry name" value="KR_dom"/>
</dbReference>
<name>A0A9W6UJH4_9ACTN</name>